<evidence type="ECO:0000259" key="5">
    <source>
        <dbReference type="Pfam" id="PF00501"/>
    </source>
</evidence>
<dbReference type="SUPFAM" id="SSF56801">
    <property type="entry name" value="Acetyl-CoA synthetase-like"/>
    <property type="match status" value="1"/>
</dbReference>
<dbReference type="InterPro" id="IPR042099">
    <property type="entry name" value="ANL_N_sf"/>
</dbReference>
<keyword evidence="8" id="KW-1185">Reference proteome</keyword>
<comment type="subcellular location">
    <subcellularLocation>
        <location evidence="1">Peroxisome</location>
    </subcellularLocation>
</comment>
<dbReference type="PANTHER" id="PTHR24096:SF149">
    <property type="entry name" value="AMP-BINDING DOMAIN-CONTAINING PROTEIN-RELATED"/>
    <property type="match status" value="1"/>
</dbReference>
<gene>
    <name evidence="7" type="ORF">JYU34_004589</name>
</gene>
<dbReference type="Pfam" id="PF13193">
    <property type="entry name" value="AMP-binding_C"/>
    <property type="match status" value="1"/>
</dbReference>
<dbReference type="InterPro" id="IPR000873">
    <property type="entry name" value="AMP-dep_synth/lig_dom"/>
</dbReference>
<name>A0ABQ7QYC6_PLUXY</name>
<dbReference type="Pfam" id="PF00501">
    <property type="entry name" value="AMP-binding"/>
    <property type="match status" value="1"/>
</dbReference>
<evidence type="ECO:0000259" key="6">
    <source>
        <dbReference type="Pfam" id="PF13193"/>
    </source>
</evidence>
<feature type="domain" description="AMP-dependent synthetase/ligase" evidence="5">
    <location>
        <begin position="30"/>
        <end position="386"/>
    </location>
</feature>
<proteinExistence type="inferred from homology"/>
<comment type="similarity">
    <text evidence="2">Belongs to the ATP-dependent AMP-binding enzyme family.</text>
</comment>
<dbReference type="Gene3D" id="3.30.300.30">
    <property type="match status" value="1"/>
</dbReference>
<evidence type="ECO:0000256" key="4">
    <source>
        <dbReference type="ARBA" id="ARBA00023140"/>
    </source>
</evidence>
<comment type="caution">
    <text evidence="7">The sequence shown here is derived from an EMBL/GenBank/DDBJ whole genome shotgun (WGS) entry which is preliminary data.</text>
</comment>
<dbReference type="Proteomes" id="UP000823941">
    <property type="component" value="Chromosome 6"/>
</dbReference>
<dbReference type="PANTHER" id="PTHR24096">
    <property type="entry name" value="LONG-CHAIN-FATTY-ACID--COA LIGASE"/>
    <property type="match status" value="1"/>
</dbReference>
<evidence type="ECO:0000256" key="3">
    <source>
        <dbReference type="ARBA" id="ARBA00022598"/>
    </source>
</evidence>
<reference evidence="7 8" key="1">
    <citation type="submission" date="2021-06" db="EMBL/GenBank/DDBJ databases">
        <title>A haploid diamondback moth (Plutella xylostella L.) genome assembly resolves 31 chromosomes and identifies a diamide resistance mutation.</title>
        <authorList>
            <person name="Ward C.M."/>
            <person name="Perry K.D."/>
            <person name="Baker G."/>
            <person name="Powis K."/>
            <person name="Heckel D.G."/>
            <person name="Baxter S.W."/>
        </authorList>
    </citation>
    <scope>NUCLEOTIDE SEQUENCE [LARGE SCALE GENOMIC DNA]</scope>
    <source>
        <strain evidence="7 8">LV</strain>
        <tissue evidence="7">Single pupa</tissue>
    </source>
</reference>
<keyword evidence="4" id="KW-0576">Peroxisome</keyword>
<feature type="domain" description="AMP-binding enzyme C-terminal" evidence="6">
    <location>
        <begin position="435"/>
        <end position="510"/>
    </location>
</feature>
<protein>
    <submittedName>
        <fullName evidence="7">Uncharacterized protein</fullName>
    </submittedName>
</protein>
<dbReference type="InterPro" id="IPR045851">
    <property type="entry name" value="AMP-bd_C_sf"/>
</dbReference>
<organism evidence="7 8">
    <name type="scientific">Plutella xylostella</name>
    <name type="common">Diamondback moth</name>
    <name type="synonym">Plutella maculipennis</name>
    <dbReference type="NCBI Taxonomy" id="51655"/>
    <lineage>
        <taxon>Eukaryota</taxon>
        <taxon>Metazoa</taxon>
        <taxon>Ecdysozoa</taxon>
        <taxon>Arthropoda</taxon>
        <taxon>Hexapoda</taxon>
        <taxon>Insecta</taxon>
        <taxon>Pterygota</taxon>
        <taxon>Neoptera</taxon>
        <taxon>Endopterygota</taxon>
        <taxon>Lepidoptera</taxon>
        <taxon>Glossata</taxon>
        <taxon>Ditrysia</taxon>
        <taxon>Yponomeutoidea</taxon>
        <taxon>Plutellidae</taxon>
        <taxon>Plutella</taxon>
    </lineage>
</organism>
<keyword evidence="3" id="KW-0436">Ligase</keyword>
<evidence type="ECO:0000256" key="2">
    <source>
        <dbReference type="ARBA" id="ARBA00006432"/>
    </source>
</evidence>
<dbReference type="Gene3D" id="3.40.50.12780">
    <property type="entry name" value="N-terminal domain of ligase-like"/>
    <property type="match status" value="1"/>
</dbReference>
<evidence type="ECO:0000256" key="1">
    <source>
        <dbReference type="ARBA" id="ARBA00004275"/>
    </source>
</evidence>
<evidence type="ECO:0000313" key="7">
    <source>
        <dbReference type="EMBL" id="KAG7310057.1"/>
    </source>
</evidence>
<dbReference type="EMBL" id="JAHIBW010000006">
    <property type="protein sequence ID" value="KAG7310057.1"/>
    <property type="molecule type" value="Genomic_DNA"/>
</dbReference>
<dbReference type="InterPro" id="IPR025110">
    <property type="entry name" value="AMP-bd_C"/>
</dbReference>
<evidence type="ECO:0000313" key="8">
    <source>
        <dbReference type="Proteomes" id="UP000823941"/>
    </source>
</evidence>
<sequence>MLNHPLYITSDHESLIPSHCNFGKYMLDTLRKYSDEIALINSNTGKSLTYKELTQYAVDLSHGLYKLGVKRGEVVGLGSEIRNDFIPTMLAVLMTGATFISLDYRGGQDPTLQKLKLIKPKYFISTELYWDKYGEALKSLDFIETWITLDGGPDSAIPVARLMATGVDVQLFEPAAVDGQSDVAIAYYTSGTTGTSKIVLKNHVNLFLMADKDGLMYDNVKVIYSECEWYHTYDCFFTMTFMLGGKTIVYHPNATQETILHDVLHYKINCIATIPSTVVLMSQLENVTFDSLQAVHCSCSHLPNKVIDIFNTKYPNVKLYQAYGMTEGSPLASEKPEPGKNKKGSLGKPVCNTTIKIIDPVSRQVLGPNQPGEMWFRGPVLMKGYLNVTAPILDAEGFFNTGDIGYYDDDHFIFYKNRAKDCIVYDGFEVGVVDLEHMLLSHTGVQEACVVGKPDPVFGDLPTAFVVTAPGADVTEDQLVTYINRQVEHYMYLRGGVKFVDEIPKNKRGKILRRKLVELLTKQ</sequence>
<accession>A0ABQ7QYC6</accession>